<protein>
    <submittedName>
        <fullName evidence="3">DNAJ heat shock N-terminal domain-containing protein</fullName>
    </submittedName>
</protein>
<feature type="region of interest" description="Disordered" evidence="1">
    <location>
        <begin position="48"/>
        <end position="68"/>
    </location>
</feature>
<dbReference type="Proteomes" id="UP000011115">
    <property type="component" value="Unassembled WGS sequence"/>
</dbReference>
<organism evidence="3 4">
    <name type="scientific">Solanum tuberosum</name>
    <name type="common">Potato</name>
    <dbReference type="NCBI Taxonomy" id="4113"/>
    <lineage>
        <taxon>Eukaryota</taxon>
        <taxon>Viridiplantae</taxon>
        <taxon>Streptophyta</taxon>
        <taxon>Embryophyta</taxon>
        <taxon>Tracheophyta</taxon>
        <taxon>Spermatophyta</taxon>
        <taxon>Magnoliopsida</taxon>
        <taxon>eudicotyledons</taxon>
        <taxon>Gunneridae</taxon>
        <taxon>Pentapetalae</taxon>
        <taxon>asterids</taxon>
        <taxon>lamiids</taxon>
        <taxon>Solanales</taxon>
        <taxon>Solanaceae</taxon>
        <taxon>Solanoideae</taxon>
        <taxon>Solaneae</taxon>
        <taxon>Solanum</taxon>
    </lineage>
</organism>
<dbReference type="GO" id="GO:0010598">
    <property type="term" value="C:NAD(P)H dehydrogenase complex (plastoquinone)"/>
    <property type="evidence" value="ECO:0007669"/>
    <property type="project" value="InterPro"/>
</dbReference>
<accession>M1CNA1</accession>
<keyword evidence="2" id="KW-1133">Transmembrane helix</keyword>
<keyword evidence="4" id="KW-1185">Reference proteome</keyword>
<keyword evidence="2" id="KW-0472">Membrane</keyword>
<dbReference type="OrthoDB" id="2013770at2759"/>
<dbReference type="HOGENOM" id="CLU_158898_0_0_1"/>
<dbReference type="PANTHER" id="PTHR47726">
    <property type="entry name" value="NAD(P)H-QUINONE OXIDOREDUCTASE SUBUNIT U, CHLOROPLASTIC"/>
    <property type="match status" value="1"/>
</dbReference>
<evidence type="ECO:0000256" key="2">
    <source>
        <dbReference type="SAM" id="Phobius"/>
    </source>
</evidence>
<evidence type="ECO:0000313" key="4">
    <source>
        <dbReference type="Proteomes" id="UP000011115"/>
    </source>
</evidence>
<evidence type="ECO:0000256" key="1">
    <source>
        <dbReference type="SAM" id="MobiDB-lite"/>
    </source>
</evidence>
<keyword evidence="2" id="KW-0812">Transmembrane</keyword>
<dbReference type="ExpressionAtlas" id="M1CNA1">
    <property type="expression patterns" value="baseline"/>
</dbReference>
<dbReference type="InterPro" id="IPR044199">
    <property type="entry name" value="NdhU_chloroplastic"/>
</dbReference>
<reference evidence="3" key="2">
    <citation type="submission" date="2015-06" db="UniProtKB">
        <authorList>
            <consortium name="EnsemblPlants"/>
        </authorList>
    </citation>
    <scope>IDENTIFICATION</scope>
    <source>
        <strain evidence="3">DM1-3 516 R44</strain>
    </source>
</reference>
<gene>
    <name evidence="3" type="primary">LOC102593240</name>
</gene>
<dbReference type="PANTHER" id="PTHR47726:SF1">
    <property type="entry name" value="NAD(P)H-QUINONE OXIDOREDUCTASE SUBUNIT U, CHLOROPLASTIC"/>
    <property type="match status" value="1"/>
</dbReference>
<dbReference type="Gramene" id="PGSC0003DMT400071159">
    <property type="protein sequence ID" value="PGSC0003DMT400071159"/>
    <property type="gene ID" value="PGSC0003DMG400027673"/>
</dbReference>
<feature type="compositionally biased region" description="Pro residues" evidence="1">
    <location>
        <begin position="54"/>
        <end position="65"/>
    </location>
</feature>
<sequence length="96" mass="10967">MNEGLVEEELNKKLQLLKESYSILSTPEERRLYDWSLVRSEAPDDYKWPFEVDPTPPSTGTPPPQEPEDVEPTILVGYFFLGWFVLAAVLSIALNL</sequence>
<evidence type="ECO:0000313" key="3">
    <source>
        <dbReference type="EnsemblPlants" id="PGSC0003DMT400071159"/>
    </source>
</evidence>
<dbReference type="AlphaFoldDB" id="M1CNA1"/>
<name>M1CNA1_SOLTU</name>
<reference evidence="4" key="1">
    <citation type="journal article" date="2011" name="Nature">
        <title>Genome sequence and analysis of the tuber crop potato.</title>
        <authorList>
            <consortium name="The Potato Genome Sequencing Consortium"/>
        </authorList>
    </citation>
    <scope>NUCLEOTIDE SEQUENCE [LARGE SCALE GENOMIC DNA]</scope>
    <source>
        <strain evidence="4">cv. DM1-3 516 R44</strain>
    </source>
</reference>
<proteinExistence type="predicted"/>
<dbReference type="EnsemblPlants" id="PGSC0003DMT400071159">
    <property type="protein sequence ID" value="PGSC0003DMT400071159"/>
    <property type="gene ID" value="PGSC0003DMG400027673"/>
</dbReference>
<feature type="transmembrane region" description="Helical" evidence="2">
    <location>
        <begin position="74"/>
        <end position="94"/>
    </location>
</feature>
<dbReference type="GO" id="GO:0009535">
    <property type="term" value="C:chloroplast thylakoid membrane"/>
    <property type="evidence" value="ECO:0007669"/>
    <property type="project" value="InterPro"/>
</dbReference>